<protein>
    <submittedName>
        <fullName evidence="1">Uncharacterized protein</fullName>
    </submittedName>
</protein>
<dbReference type="Proteomes" id="UP000712600">
    <property type="component" value="Unassembled WGS sequence"/>
</dbReference>
<sequence>MPPLLSLKIPNDEPLPQPFLFRSTVTLMNSNLHLNSHSVSVFSFDSFSTHNELEKLSVFLVNLQD</sequence>
<accession>A0A8S9Q7Q4</accession>
<reference evidence="1" key="1">
    <citation type="submission" date="2019-12" db="EMBL/GenBank/DDBJ databases">
        <title>Genome sequencing and annotation of Brassica cretica.</title>
        <authorList>
            <person name="Studholme D.J."/>
            <person name="Sarris P."/>
        </authorList>
    </citation>
    <scope>NUCLEOTIDE SEQUENCE</scope>
    <source>
        <strain evidence="1">PFS-109/04</strain>
        <tissue evidence="1">Leaf</tissue>
    </source>
</reference>
<comment type="caution">
    <text evidence="1">The sequence shown here is derived from an EMBL/GenBank/DDBJ whole genome shotgun (WGS) entry which is preliminary data.</text>
</comment>
<name>A0A8S9Q7Q4_BRACR</name>
<organism evidence="1 2">
    <name type="scientific">Brassica cretica</name>
    <name type="common">Mustard</name>
    <dbReference type="NCBI Taxonomy" id="69181"/>
    <lineage>
        <taxon>Eukaryota</taxon>
        <taxon>Viridiplantae</taxon>
        <taxon>Streptophyta</taxon>
        <taxon>Embryophyta</taxon>
        <taxon>Tracheophyta</taxon>
        <taxon>Spermatophyta</taxon>
        <taxon>Magnoliopsida</taxon>
        <taxon>eudicotyledons</taxon>
        <taxon>Gunneridae</taxon>
        <taxon>Pentapetalae</taxon>
        <taxon>rosids</taxon>
        <taxon>malvids</taxon>
        <taxon>Brassicales</taxon>
        <taxon>Brassicaceae</taxon>
        <taxon>Brassiceae</taxon>
        <taxon>Brassica</taxon>
    </lineage>
</organism>
<dbReference type="AlphaFoldDB" id="A0A8S9Q7Q4"/>
<evidence type="ECO:0000313" key="2">
    <source>
        <dbReference type="Proteomes" id="UP000712600"/>
    </source>
</evidence>
<gene>
    <name evidence="1" type="ORF">F2Q69_00048061</name>
</gene>
<dbReference type="EMBL" id="QGKX02001347">
    <property type="protein sequence ID" value="KAF3526696.1"/>
    <property type="molecule type" value="Genomic_DNA"/>
</dbReference>
<evidence type="ECO:0000313" key="1">
    <source>
        <dbReference type="EMBL" id="KAF3526696.1"/>
    </source>
</evidence>
<proteinExistence type="predicted"/>